<feature type="compositionally biased region" description="Polar residues" evidence="2">
    <location>
        <begin position="1"/>
        <end position="11"/>
    </location>
</feature>
<gene>
    <name evidence="3" type="ORF">M0812_21347</name>
</gene>
<comment type="similarity">
    <text evidence="1">Belongs to the OSBP family.</text>
</comment>
<reference evidence="3" key="1">
    <citation type="submission" date="2022-08" db="EMBL/GenBank/DDBJ databases">
        <title>Novel sulphate-reducing endosymbionts in the free-living metamonad Anaeramoeba.</title>
        <authorList>
            <person name="Jerlstrom-Hultqvist J."/>
            <person name="Cepicka I."/>
            <person name="Gallot-Lavallee L."/>
            <person name="Salas-Leiva D."/>
            <person name="Curtis B.A."/>
            <person name="Zahonova K."/>
            <person name="Pipaliya S."/>
            <person name="Dacks J."/>
            <person name="Roger A.J."/>
        </authorList>
    </citation>
    <scope>NUCLEOTIDE SEQUENCE</scope>
    <source>
        <strain evidence="3">Busselton2</strain>
    </source>
</reference>
<dbReference type="PANTHER" id="PTHR10972:SF148">
    <property type="entry name" value="OXYSTEROL-BINDING PROTEIN 9"/>
    <property type="match status" value="1"/>
</dbReference>
<dbReference type="GO" id="GO:0032934">
    <property type="term" value="F:sterol binding"/>
    <property type="evidence" value="ECO:0007669"/>
    <property type="project" value="TreeGrafter"/>
</dbReference>
<dbReference type="Gene3D" id="2.40.160.120">
    <property type="match status" value="1"/>
</dbReference>
<dbReference type="InterPro" id="IPR037239">
    <property type="entry name" value="OSBP_sf"/>
</dbReference>
<dbReference type="PANTHER" id="PTHR10972">
    <property type="entry name" value="OXYSTEROL-BINDING PROTEIN-RELATED"/>
    <property type="match status" value="1"/>
</dbReference>
<evidence type="ECO:0000256" key="1">
    <source>
        <dbReference type="RuleBase" id="RU003844"/>
    </source>
</evidence>
<dbReference type="SUPFAM" id="SSF144000">
    <property type="entry name" value="Oxysterol-binding protein-like"/>
    <property type="match status" value="1"/>
</dbReference>
<dbReference type="Proteomes" id="UP001146793">
    <property type="component" value="Unassembled WGS sequence"/>
</dbReference>
<dbReference type="GO" id="GO:0005829">
    <property type="term" value="C:cytosol"/>
    <property type="evidence" value="ECO:0007669"/>
    <property type="project" value="TreeGrafter"/>
</dbReference>
<name>A0AAV7YUD5_9EUKA</name>
<dbReference type="PROSITE" id="PS01013">
    <property type="entry name" value="OSBP"/>
    <property type="match status" value="1"/>
</dbReference>
<sequence length="426" mass="49202">MSVQVESNIQVNKNTNKQKKTKKRSKRKPLNFRNEDGKMMKDFDPKILESFKPRQVKVRNSRSIKISSYNKKNKKQVKDDWGRVPQCHTNGGWIYKNNEIIKNQRGIVWEVIKNLAGNIFKTEKDLATVTLPVTLFEPRSYLHRIFDSLAFAPLFLKLAAEQKDPAEKMKLVIACMTAGLHQTVAQQKPFNPILGETFQGCFADGSEVFAEQVCHHPPISAYEIIDKDKLYHLHGRLTFKCKYKGYAIDGHSHGTTTVDFADGSKITYTFPILHLTGVVMGDRIVEYVSTATYNDPINNLSCELTFNPEPQGWIKSIFSTQEQTPSDMFNGQIIQKDKKNKEKVVCEVNGSWLGRIDFDDQTYWALKRRLRPVEFFQYKDVLLSDCQFREDLIELRNGNLDKSAIQKKKLEVKQRRDATLRKKARK</sequence>
<evidence type="ECO:0000313" key="3">
    <source>
        <dbReference type="EMBL" id="KAJ3432411.1"/>
    </source>
</evidence>
<proteinExistence type="inferred from homology"/>
<comment type="caution">
    <text evidence="3">The sequence shown here is derived from an EMBL/GenBank/DDBJ whole genome shotgun (WGS) entry which is preliminary data.</text>
</comment>
<dbReference type="EMBL" id="JANTQA010000047">
    <property type="protein sequence ID" value="KAJ3432411.1"/>
    <property type="molecule type" value="Genomic_DNA"/>
</dbReference>
<dbReference type="InterPro" id="IPR000648">
    <property type="entry name" value="Oxysterol-bd"/>
</dbReference>
<organism evidence="3 4">
    <name type="scientific">Anaeramoeba flamelloides</name>
    <dbReference type="NCBI Taxonomy" id="1746091"/>
    <lineage>
        <taxon>Eukaryota</taxon>
        <taxon>Metamonada</taxon>
        <taxon>Anaeramoebidae</taxon>
        <taxon>Anaeramoeba</taxon>
    </lineage>
</organism>
<dbReference type="AlphaFoldDB" id="A0AAV7YUD5"/>
<feature type="compositionally biased region" description="Basic residues" evidence="2">
    <location>
        <begin position="16"/>
        <end position="30"/>
    </location>
</feature>
<feature type="region of interest" description="Disordered" evidence="2">
    <location>
        <begin position="1"/>
        <end position="38"/>
    </location>
</feature>
<dbReference type="GO" id="GO:0016020">
    <property type="term" value="C:membrane"/>
    <property type="evidence" value="ECO:0007669"/>
    <property type="project" value="TreeGrafter"/>
</dbReference>
<dbReference type="Pfam" id="PF01237">
    <property type="entry name" value="Oxysterol_BP"/>
    <property type="match status" value="1"/>
</dbReference>
<protein>
    <submittedName>
        <fullName evidence="3">Oxysterol-binding protein</fullName>
    </submittedName>
</protein>
<evidence type="ECO:0000256" key="2">
    <source>
        <dbReference type="SAM" id="MobiDB-lite"/>
    </source>
</evidence>
<accession>A0AAV7YUD5</accession>
<evidence type="ECO:0000313" key="4">
    <source>
        <dbReference type="Proteomes" id="UP001146793"/>
    </source>
</evidence>
<dbReference type="InterPro" id="IPR018494">
    <property type="entry name" value="Oxysterol-bd_CS"/>
</dbReference>